<evidence type="ECO:0000313" key="10">
    <source>
        <dbReference type="Proteomes" id="UP000006250"/>
    </source>
</evidence>
<comment type="caution">
    <text evidence="9">The sequence shown here is derived from an EMBL/GenBank/DDBJ whole genome shotgun (WGS) entry which is preliminary data.</text>
</comment>
<evidence type="ECO:0000256" key="4">
    <source>
        <dbReference type="ARBA" id="ARBA00022729"/>
    </source>
</evidence>
<feature type="active site" description="Charge relay system" evidence="7">
    <location>
        <position position="85"/>
    </location>
</feature>
<dbReference type="GO" id="GO:0005576">
    <property type="term" value="C:extracellular region"/>
    <property type="evidence" value="ECO:0007669"/>
    <property type="project" value="UniProtKB-SubCell"/>
</dbReference>
<evidence type="ECO:0000313" key="9">
    <source>
        <dbReference type="EMBL" id="EFL50422.1"/>
    </source>
</evidence>
<evidence type="ECO:0000256" key="8">
    <source>
        <dbReference type="RuleBase" id="RU004296"/>
    </source>
</evidence>
<accession>E1JZ06</accession>
<feature type="active site" description="Charge relay system" evidence="7">
    <location>
        <position position="182"/>
    </location>
</feature>
<dbReference type="Pfam" id="PF13365">
    <property type="entry name" value="Trypsin_2"/>
    <property type="match status" value="1"/>
</dbReference>
<evidence type="ECO:0000256" key="1">
    <source>
        <dbReference type="ARBA" id="ARBA00004613"/>
    </source>
</evidence>
<dbReference type="Proteomes" id="UP000006250">
    <property type="component" value="Unassembled WGS sequence"/>
</dbReference>
<keyword evidence="6 8" id="KW-0720">Serine protease</keyword>
<protein>
    <recommendedName>
        <fullName evidence="8">Serine protease</fullName>
        <ecNumber evidence="8">3.4.21.-</ecNumber>
    </recommendedName>
</protein>
<dbReference type="PRINTS" id="PR00839">
    <property type="entry name" value="V8PROTEASE"/>
</dbReference>
<keyword evidence="3 8" id="KW-0645">Protease</keyword>
<feature type="active site" description="Charge relay system" evidence="7">
    <location>
        <position position="117"/>
    </location>
</feature>
<dbReference type="PANTHER" id="PTHR43019:SF23">
    <property type="entry name" value="PROTEASE DO-LIKE 5, CHLOROPLASTIC"/>
    <property type="match status" value="1"/>
</dbReference>
<keyword evidence="4" id="KW-0732">Signal</keyword>
<dbReference type="STRING" id="596151.DesfrDRAFT_2855"/>
<dbReference type="EMBL" id="AECZ01000020">
    <property type="protein sequence ID" value="EFL50422.1"/>
    <property type="molecule type" value="Genomic_DNA"/>
</dbReference>
<dbReference type="GO" id="GO:0008236">
    <property type="term" value="F:serine-type peptidase activity"/>
    <property type="evidence" value="ECO:0007669"/>
    <property type="project" value="UniProtKB-KW"/>
</dbReference>
<name>E1JZ06_SOLFR</name>
<dbReference type="GO" id="GO:0004386">
    <property type="term" value="F:helicase activity"/>
    <property type="evidence" value="ECO:0007669"/>
    <property type="project" value="UniProtKB-KW"/>
</dbReference>
<evidence type="ECO:0000256" key="5">
    <source>
        <dbReference type="ARBA" id="ARBA00022801"/>
    </source>
</evidence>
<dbReference type="InterPro" id="IPR008256">
    <property type="entry name" value="Peptidase_S1B"/>
</dbReference>
<keyword evidence="9" id="KW-0067">ATP-binding</keyword>
<evidence type="ECO:0000256" key="2">
    <source>
        <dbReference type="ARBA" id="ARBA00008764"/>
    </source>
</evidence>
<sequence length="306" mass="32855" precursor="true">MQRKGRLYTPSVPRIQNVQFIKKPMKQAKIVVAAILAWMVPALCLATDFSAIFKKNTDSVVTIKSGNNIGTGFYITPNLIVTNLHVIRNAPDISFATSYKDGFAKVDAVAAVDKAHDLALLYAKNPGKPVTLARSADLVPGMELVSIGSPQGFEKTFAGGNFSQMRQNGLMQISIPVSPGSSGSPVFDAKGQVVGVVVAQRKGAQNLNFAIPSEFVLALMQKAEGIPEQEYMSTGAFHQANKDDRQIEGAGAVLKDYSNIDTGRDGCRNFSSTFFESPGAGPIKKCVCNDAVIYTNIICQCPACRK</sequence>
<dbReference type="eggNOG" id="COG0265">
    <property type="taxonomic scope" value="Bacteria"/>
</dbReference>
<comment type="similarity">
    <text evidence="2 8">Belongs to the peptidase S1B family.</text>
</comment>
<dbReference type="InterPro" id="IPR043504">
    <property type="entry name" value="Peptidase_S1_PA_chymotrypsin"/>
</dbReference>
<keyword evidence="5 8" id="KW-0378">Hydrolase</keyword>
<dbReference type="EC" id="3.4.21.-" evidence="8"/>
<evidence type="ECO:0000256" key="3">
    <source>
        <dbReference type="ARBA" id="ARBA00022670"/>
    </source>
</evidence>
<dbReference type="Gene3D" id="2.40.10.10">
    <property type="entry name" value="Trypsin-like serine proteases"/>
    <property type="match status" value="2"/>
</dbReference>
<comment type="subcellular location">
    <subcellularLocation>
        <location evidence="1">Secreted</location>
    </subcellularLocation>
</comment>
<evidence type="ECO:0000256" key="7">
    <source>
        <dbReference type="PIRSR" id="PIRSR608256-1"/>
    </source>
</evidence>
<dbReference type="AlphaFoldDB" id="E1JZ06"/>
<reference evidence="9 10" key="1">
    <citation type="submission" date="2010-08" db="EMBL/GenBank/DDBJ databases">
        <title>The draft genome of Desulfovibrio fructosovorans JJ.</title>
        <authorList>
            <consortium name="US DOE Joint Genome Institute (JGI-PGF)"/>
            <person name="Lucas S."/>
            <person name="Copeland A."/>
            <person name="Lapidus A."/>
            <person name="Cheng J.-F."/>
            <person name="Bruce D."/>
            <person name="Goodwin L."/>
            <person name="Pitluck S."/>
            <person name="Land M.L."/>
            <person name="Hauser L."/>
            <person name="Chang Y.-J."/>
            <person name="Jeffries C."/>
            <person name="Wall J.D."/>
            <person name="Stahl D.A."/>
            <person name="Arkin A.P."/>
            <person name="Dehal P."/>
            <person name="Stolyar S.M."/>
            <person name="Hazen T.C."/>
            <person name="Woyke T.J."/>
        </authorList>
    </citation>
    <scope>NUCLEOTIDE SEQUENCE [LARGE SCALE GENOMIC DNA]</scope>
    <source>
        <strain evidence="9 10">JJ</strain>
    </source>
</reference>
<keyword evidence="9" id="KW-0347">Helicase</keyword>
<keyword evidence="10" id="KW-1185">Reference proteome</keyword>
<organism evidence="9 10">
    <name type="scientific">Solidesulfovibrio fructosivorans JJ]</name>
    <dbReference type="NCBI Taxonomy" id="596151"/>
    <lineage>
        <taxon>Bacteria</taxon>
        <taxon>Pseudomonadati</taxon>
        <taxon>Thermodesulfobacteriota</taxon>
        <taxon>Desulfovibrionia</taxon>
        <taxon>Desulfovibrionales</taxon>
        <taxon>Desulfovibrionaceae</taxon>
        <taxon>Solidesulfovibrio</taxon>
    </lineage>
</organism>
<keyword evidence="9" id="KW-0547">Nucleotide-binding</keyword>
<dbReference type="SUPFAM" id="SSF50494">
    <property type="entry name" value="Trypsin-like serine proteases"/>
    <property type="match status" value="1"/>
</dbReference>
<dbReference type="GO" id="GO:0006508">
    <property type="term" value="P:proteolysis"/>
    <property type="evidence" value="ECO:0007669"/>
    <property type="project" value="UniProtKB-KW"/>
</dbReference>
<proteinExistence type="inferred from homology"/>
<dbReference type="PANTHER" id="PTHR43019">
    <property type="entry name" value="SERINE ENDOPROTEASE DEGS"/>
    <property type="match status" value="1"/>
</dbReference>
<gene>
    <name evidence="9" type="ORF">DesfrDRAFT_2855</name>
</gene>
<dbReference type="InterPro" id="IPR009003">
    <property type="entry name" value="Peptidase_S1_PA"/>
</dbReference>
<evidence type="ECO:0000256" key="6">
    <source>
        <dbReference type="ARBA" id="ARBA00022825"/>
    </source>
</evidence>